<keyword evidence="9" id="KW-1185">Reference proteome</keyword>
<keyword evidence="2 6" id="KW-0812">Transmembrane</keyword>
<dbReference type="OrthoDB" id="9770329at2"/>
<dbReference type="AlphaFoldDB" id="A0A5S4EHM8"/>
<dbReference type="InterPro" id="IPR006694">
    <property type="entry name" value="Fatty_acid_hydroxylase"/>
</dbReference>
<dbReference type="GO" id="GO:0016020">
    <property type="term" value="C:membrane"/>
    <property type="evidence" value="ECO:0007669"/>
    <property type="project" value="UniProtKB-SubCell"/>
</dbReference>
<evidence type="ECO:0000313" key="9">
    <source>
        <dbReference type="Proteomes" id="UP000306324"/>
    </source>
</evidence>
<dbReference type="EMBL" id="SWAD01000154">
    <property type="protein sequence ID" value="TMQ74759.1"/>
    <property type="molecule type" value="Genomic_DNA"/>
</dbReference>
<comment type="caution">
    <text evidence="8">The sequence shown here is derived from an EMBL/GenBank/DDBJ whole genome shotgun (WGS) entry which is preliminary data.</text>
</comment>
<accession>A0A5S4EHM8</accession>
<dbReference type="Proteomes" id="UP000306324">
    <property type="component" value="Unassembled WGS sequence"/>
</dbReference>
<dbReference type="PANTHER" id="PTHR11863">
    <property type="entry name" value="STEROL DESATURASE"/>
    <property type="match status" value="1"/>
</dbReference>
<feature type="domain" description="Fatty acid hydroxylase" evidence="7">
    <location>
        <begin position="135"/>
        <end position="275"/>
    </location>
</feature>
<name>A0A5S4EHM8_9PROT</name>
<dbReference type="GO" id="GO:0005506">
    <property type="term" value="F:iron ion binding"/>
    <property type="evidence" value="ECO:0007669"/>
    <property type="project" value="InterPro"/>
</dbReference>
<dbReference type="GO" id="GO:0008610">
    <property type="term" value="P:lipid biosynthetic process"/>
    <property type="evidence" value="ECO:0007669"/>
    <property type="project" value="InterPro"/>
</dbReference>
<comment type="subcellular location">
    <subcellularLocation>
        <location evidence="1">Membrane</location>
    </subcellularLocation>
</comment>
<dbReference type="InterPro" id="IPR050307">
    <property type="entry name" value="Sterol_Desaturase_Related"/>
</dbReference>
<gene>
    <name evidence="8" type="ORF">ACCUM_3180</name>
</gene>
<dbReference type="GO" id="GO:0016491">
    <property type="term" value="F:oxidoreductase activity"/>
    <property type="evidence" value="ECO:0007669"/>
    <property type="project" value="InterPro"/>
</dbReference>
<organism evidence="8 9">
    <name type="scientific">Candidatus Accumulibacter phosphatis</name>
    <dbReference type="NCBI Taxonomy" id="327160"/>
    <lineage>
        <taxon>Bacteria</taxon>
        <taxon>Pseudomonadati</taxon>
        <taxon>Pseudomonadota</taxon>
        <taxon>Betaproteobacteria</taxon>
        <taxon>Candidatus Accumulibacter</taxon>
    </lineage>
</organism>
<keyword evidence="4 6" id="KW-0472">Membrane</keyword>
<feature type="transmembrane region" description="Helical" evidence="6">
    <location>
        <begin position="80"/>
        <end position="103"/>
    </location>
</feature>
<evidence type="ECO:0000256" key="6">
    <source>
        <dbReference type="SAM" id="Phobius"/>
    </source>
</evidence>
<proteinExistence type="predicted"/>
<evidence type="ECO:0000256" key="3">
    <source>
        <dbReference type="ARBA" id="ARBA00022989"/>
    </source>
</evidence>
<feature type="transmembrane region" description="Helical" evidence="6">
    <location>
        <begin position="40"/>
        <end position="59"/>
    </location>
</feature>
<keyword evidence="3 6" id="KW-1133">Transmembrane helix</keyword>
<sequence length="352" mass="39931">MINACIEAFVELQGWLLTHLLQPVLLATGMGSYLEMAFDGIEFFLCGVLQITAAFLLLRPLEALRPIEVWPDRKAVRVDVLYSFLDRLGIVPLLVFALLAPLFGGLEGWLRFNDIIPPQLEDLFPALEARPLLSFLVYLCILDFTEYWRHRLSHTFRWWWALHAIHHSQRQMTLWTDSRNHLLDDLVGGAWFAIVALLIGVPPGHFVGLLIVVKTIENLSHVNARLSFGYFGELLLVSPRYHRWHHAIDLPAGWQYRFGCNFAVLLPIWDQIFGTQYRGQTMPPCGLRPGPLPESAAQSGFWRQQWEGLCALAASFFPANGIMANNSNANDESHDAMTSPPTPYTRLEKGDS</sequence>
<feature type="region of interest" description="Disordered" evidence="5">
    <location>
        <begin position="327"/>
        <end position="352"/>
    </location>
</feature>
<evidence type="ECO:0000256" key="1">
    <source>
        <dbReference type="ARBA" id="ARBA00004370"/>
    </source>
</evidence>
<evidence type="ECO:0000256" key="4">
    <source>
        <dbReference type="ARBA" id="ARBA00023136"/>
    </source>
</evidence>
<reference evidence="8 9" key="1">
    <citation type="submission" date="2019-04" db="EMBL/GenBank/DDBJ databases">
        <title>A novel phosphate-accumulating bacterium identified in bioreactor for phosphate removal from wastewater.</title>
        <authorList>
            <person name="Kotlyarov R.Y."/>
            <person name="Beletsky A.V."/>
            <person name="Kallistova A.Y."/>
            <person name="Dorofeev A.G."/>
            <person name="Nikolaev Y.Y."/>
            <person name="Pimenov N.V."/>
            <person name="Ravin N.V."/>
            <person name="Mardanov A.V."/>
        </authorList>
    </citation>
    <scope>NUCLEOTIDE SEQUENCE [LARGE SCALE GENOMIC DNA]</scope>
    <source>
        <strain evidence="8 9">Bin19</strain>
    </source>
</reference>
<dbReference type="RefSeq" id="WP_138679085.1">
    <property type="nucleotide sequence ID" value="NZ_SWAD01000154.1"/>
</dbReference>
<dbReference type="Pfam" id="PF04116">
    <property type="entry name" value="FA_hydroxylase"/>
    <property type="match status" value="1"/>
</dbReference>
<evidence type="ECO:0000256" key="5">
    <source>
        <dbReference type="SAM" id="MobiDB-lite"/>
    </source>
</evidence>
<evidence type="ECO:0000256" key="2">
    <source>
        <dbReference type="ARBA" id="ARBA00022692"/>
    </source>
</evidence>
<protein>
    <submittedName>
        <fullName evidence="8">Sterol desaturase</fullName>
    </submittedName>
</protein>
<evidence type="ECO:0000259" key="7">
    <source>
        <dbReference type="Pfam" id="PF04116"/>
    </source>
</evidence>
<evidence type="ECO:0000313" key="8">
    <source>
        <dbReference type="EMBL" id="TMQ74759.1"/>
    </source>
</evidence>
<feature type="transmembrane region" description="Helical" evidence="6">
    <location>
        <begin position="190"/>
        <end position="213"/>
    </location>
</feature>